<dbReference type="Proteomes" id="UP001528823">
    <property type="component" value="Unassembled WGS sequence"/>
</dbReference>
<reference evidence="1 2" key="1">
    <citation type="submission" date="2022-11" db="EMBL/GenBank/DDBJ databases">
        <title>Spartinivicinus poritis sp. nov., isolated from scleractinian coral Porites lutea.</title>
        <authorList>
            <person name="Zhang G."/>
            <person name="Cai L."/>
            <person name="Wei Q."/>
        </authorList>
    </citation>
    <scope>NUCLEOTIDE SEQUENCE [LARGE SCALE GENOMIC DNA]</scope>
    <source>
        <strain evidence="1 2">A2-2</strain>
    </source>
</reference>
<evidence type="ECO:0000313" key="1">
    <source>
        <dbReference type="EMBL" id="MDE1464422.1"/>
    </source>
</evidence>
<proteinExistence type="predicted"/>
<gene>
    <name evidence="1" type="ORF">ORQ98_20895</name>
</gene>
<name>A0ABT5UDG9_9GAMM</name>
<organism evidence="1 2">
    <name type="scientific">Spartinivicinus poritis</name>
    <dbReference type="NCBI Taxonomy" id="2994640"/>
    <lineage>
        <taxon>Bacteria</taxon>
        <taxon>Pseudomonadati</taxon>
        <taxon>Pseudomonadota</taxon>
        <taxon>Gammaproteobacteria</taxon>
        <taxon>Oceanospirillales</taxon>
        <taxon>Zooshikellaceae</taxon>
        <taxon>Spartinivicinus</taxon>
    </lineage>
</organism>
<accession>A0ABT5UDG9</accession>
<keyword evidence="2" id="KW-1185">Reference proteome</keyword>
<protein>
    <submittedName>
        <fullName evidence="1">Uncharacterized protein</fullName>
    </submittedName>
</protein>
<comment type="caution">
    <text evidence="1">The sequence shown here is derived from an EMBL/GenBank/DDBJ whole genome shotgun (WGS) entry which is preliminary data.</text>
</comment>
<sequence>MGFIHSVNIRKAVTYYKHYRPQEVTTSLIEKYATTLYQIFSLTHTNVNFDNFKRKILPRSGTDSLALFYNDKDRIIGFTVVSINLEKIDKLKFIALGTSIYFDLQYKPTYILVKYFFYSFIKLKLKYPFTKVVCISSTTSPASYLFHAQRVYEFYPNYKFTPSLVIKKITYRVAMSKGCQLATIDNPWQFKVKPTIPNIGRFKRIPDNSSPHYEYYKSINPNFYSGKGIRVYVPLTTFNFLASSFINIKLLLTKNV</sequence>
<dbReference type="RefSeq" id="WP_274690748.1">
    <property type="nucleotide sequence ID" value="NZ_JAPMOU010000034.1"/>
</dbReference>
<evidence type="ECO:0000313" key="2">
    <source>
        <dbReference type="Proteomes" id="UP001528823"/>
    </source>
</evidence>
<dbReference type="EMBL" id="JAPMOU010000034">
    <property type="protein sequence ID" value="MDE1464422.1"/>
    <property type="molecule type" value="Genomic_DNA"/>
</dbReference>